<feature type="region of interest" description="Disordered" evidence="12">
    <location>
        <begin position="244"/>
        <end position="309"/>
    </location>
</feature>
<sequence>MKEIATSVISFPASFTAEEVKLKGMFEKLKSIRRAIAAAKSGQTATSREEVPKAERRTSVKRSIEEAEVTTEEVKRKVMAGAIIVNKVQSKQTFKRAKLLDKKHKDSDSVSSPTVFQPYSQSVFGDFNNDAPAERPERKPKRSSGGQPSLYDSFVGGGSLNDDDRPARAGNTLFVRAFDLTEDPLRKAFEKFGVVVRVELEDSRRRSAFVTFESPEAAEKALKEMDGNMVNGITLKVSYAKRQDRPWIRGTGRASAGRGSASRRPSSPPTSQPASQHAWANMAADATSTARKREDSRSLVTYDDADTFS</sequence>
<comment type="similarity">
    <text evidence="3">Belongs to the RRM NELF-E family.</text>
</comment>
<organism evidence="14 15">
    <name type="scientific">Plectus sambesii</name>
    <dbReference type="NCBI Taxonomy" id="2011161"/>
    <lineage>
        <taxon>Eukaryota</taxon>
        <taxon>Metazoa</taxon>
        <taxon>Ecdysozoa</taxon>
        <taxon>Nematoda</taxon>
        <taxon>Chromadorea</taxon>
        <taxon>Plectida</taxon>
        <taxon>Plectina</taxon>
        <taxon>Plectoidea</taxon>
        <taxon>Plectidae</taxon>
        <taxon>Plectus</taxon>
    </lineage>
</organism>
<reference evidence="15" key="1">
    <citation type="submission" date="2022-11" db="UniProtKB">
        <authorList>
            <consortium name="WormBaseParasite"/>
        </authorList>
    </citation>
    <scope>IDENTIFICATION</scope>
</reference>
<feature type="domain" description="RRM" evidence="13">
    <location>
        <begin position="171"/>
        <end position="242"/>
    </location>
</feature>
<evidence type="ECO:0000259" key="13">
    <source>
        <dbReference type="PROSITE" id="PS50102"/>
    </source>
</evidence>
<evidence type="ECO:0000256" key="1">
    <source>
        <dbReference type="ARBA" id="ARBA00004123"/>
    </source>
</evidence>
<dbReference type="GO" id="GO:0034244">
    <property type="term" value="P:negative regulation of transcription elongation by RNA polymerase II"/>
    <property type="evidence" value="ECO:0007669"/>
    <property type="project" value="TreeGrafter"/>
</dbReference>
<keyword evidence="10" id="KW-0539">Nucleus</keyword>
<dbReference type="GO" id="GO:0005694">
    <property type="term" value="C:chromosome"/>
    <property type="evidence" value="ECO:0007669"/>
    <property type="project" value="UniProtKB-SubCell"/>
</dbReference>
<feature type="compositionally biased region" description="Basic and acidic residues" evidence="12">
    <location>
        <begin position="47"/>
        <end position="65"/>
    </location>
</feature>
<dbReference type="InterPro" id="IPR033102">
    <property type="entry name" value="NELFE"/>
</dbReference>
<dbReference type="Proteomes" id="UP000887566">
    <property type="component" value="Unplaced"/>
</dbReference>
<evidence type="ECO:0000256" key="7">
    <source>
        <dbReference type="ARBA" id="ARBA00022884"/>
    </source>
</evidence>
<feature type="compositionally biased region" description="Polar residues" evidence="12">
    <location>
        <begin position="113"/>
        <end position="123"/>
    </location>
</feature>
<evidence type="ECO:0000256" key="9">
    <source>
        <dbReference type="ARBA" id="ARBA00023163"/>
    </source>
</evidence>
<name>A0A914WEE5_9BILA</name>
<keyword evidence="8" id="KW-0805">Transcription regulation</keyword>
<feature type="region of interest" description="Disordered" evidence="12">
    <location>
        <begin position="38"/>
        <end position="71"/>
    </location>
</feature>
<dbReference type="Gene3D" id="3.30.70.330">
    <property type="match status" value="1"/>
</dbReference>
<dbReference type="GO" id="GO:0032021">
    <property type="term" value="C:NELF complex"/>
    <property type="evidence" value="ECO:0007669"/>
    <property type="project" value="InterPro"/>
</dbReference>
<keyword evidence="14" id="KW-1185">Reference proteome</keyword>
<evidence type="ECO:0000256" key="10">
    <source>
        <dbReference type="ARBA" id="ARBA00023242"/>
    </source>
</evidence>
<dbReference type="InterPro" id="IPR035979">
    <property type="entry name" value="RBD_domain_sf"/>
</dbReference>
<dbReference type="SUPFAM" id="SSF54928">
    <property type="entry name" value="RNA-binding domain, RBD"/>
    <property type="match status" value="1"/>
</dbReference>
<evidence type="ECO:0000256" key="8">
    <source>
        <dbReference type="ARBA" id="ARBA00023015"/>
    </source>
</evidence>
<dbReference type="Pfam" id="PF00076">
    <property type="entry name" value="RRM_1"/>
    <property type="match status" value="1"/>
</dbReference>
<keyword evidence="9" id="KW-0804">Transcription</keyword>
<evidence type="ECO:0000313" key="15">
    <source>
        <dbReference type="WBParaSite" id="PSAMB.scaffold3791size16893.g22584.t1"/>
    </source>
</evidence>
<dbReference type="PROSITE" id="PS50102">
    <property type="entry name" value="RRM"/>
    <property type="match status" value="1"/>
</dbReference>
<dbReference type="PANTHER" id="PTHR17250">
    <property type="entry name" value="NEGATIVE ELONGATION FACTOR E"/>
    <property type="match status" value="1"/>
</dbReference>
<keyword evidence="6" id="KW-0678">Repressor</keyword>
<keyword evidence="5" id="KW-0158">Chromosome</keyword>
<evidence type="ECO:0000256" key="11">
    <source>
        <dbReference type="PROSITE-ProRule" id="PRU00176"/>
    </source>
</evidence>
<accession>A0A914WEE5</accession>
<dbReference type="SMART" id="SM00360">
    <property type="entry name" value="RRM"/>
    <property type="match status" value="1"/>
</dbReference>
<feature type="compositionally biased region" description="Low complexity" evidence="12">
    <location>
        <begin position="250"/>
        <end position="265"/>
    </location>
</feature>
<feature type="compositionally biased region" description="Basic and acidic residues" evidence="12">
    <location>
        <begin position="98"/>
        <end position="108"/>
    </location>
</feature>
<evidence type="ECO:0000313" key="14">
    <source>
        <dbReference type="Proteomes" id="UP000887566"/>
    </source>
</evidence>
<evidence type="ECO:0000256" key="6">
    <source>
        <dbReference type="ARBA" id="ARBA00022491"/>
    </source>
</evidence>
<evidence type="ECO:0000256" key="3">
    <source>
        <dbReference type="ARBA" id="ARBA00006120"/>
    </source>
</evidence>
<evidence type="ECO:0000256" key="5">
    <source>
        <dbReference type="ARBA" id="ARBA00022454"/>
    </source>
</evidence>
<keyword evidence="7 11" id="KW-0694">RNA-binding</keyword>
<evidence type="ECO:0000256" key="2">
    <source>
        <dbReference type="ARBA" id="ARBA00004286"/>
    </source>
</evidence>
<dbReference type="InterPro" id="IPR000504">
    <property type="entry name" value="RRM_dom"/>
</dbReference>
<feature type="region of interest" description="Disordered" evidence="12">
    <location>
        <begin position="97"/>
        <end position="166"/>
    </location>
</feature>
<proteinExistence type="inferred from homology"/>
<evidence type="ECO:0000256" key="12">
    <source>
        <dbReference type="SAM" id="MobiDB-lite"/>
    </source>
</evidence>
<protein>
    <recommendedName>
        <fullName evidence="4">Negative elongation factor E</fullName>
    </recommendedName>
</protein>
<comment type="subcellular location">
    <subcellularLocation>
        <location evidence="2">Chromosome</location>
    </subcellularLocation>
    <subcellularLocation>
        <location evidence="1">Nucleus</location>
    </subcellularLocation>
</comment>
<evidence type="ECO:0000256" key="4">
    <source>
        <dbReference type="ARBA" id="ARBA00014464"/>
    </source>
</evidence>
<dbReference type="InterPro" id="IPR012677">
    <property type="entry name" value="Nucleotide-bd_a/b_plait_sf"/>
</dbReference>
<dbReference type="GO" id="GO:0003723">
    <property type="term" value="F:RNA binding"/>
    <property type="evidence" value="ECO:0007669"/>
    <property type="project" value="UniProtKB-UniRule"/>
</dbReference>
<dbReference type="PANTHER" id="PTHR17250:SF0">
    <property type="entry name" value="NEGATIVE ELONGATION FACTOR E"/>
    <property type="match status" value="1"/>
</dbReference>
<dbReference type="AlphaFoldDB" id="A0A914WEE5"/>
<dbReference type="WBParaSite" id="PSAMB.scaffold3791size16893.g22584.t1">
    <property type="protein sequence ID" value="PSAMB.scaffold3791size16893.g22584.t1"/>
    <property type="gene ID" value="PSAMB.scaffold3791size16893.g22584"/>
</dbReference>